<protein>
    <submittedName>
        <fullName evidence="1">Uncharacterized protein</fullName>
    </submittedName>
</protein>
<evidence type="ECO:0000313" key="1">
    <source>
        <dbReference type="EMBL" id="QJA54510.1"/>
    </source>
</evidence>
<accession>A0A6H2A4Z9</accession>
<dbReference type="EMBL" id="MT144513">
    <property type="protein sequence ID" value="QJA54510.1"/>
    <property type="molecule type" value="Genomic_DNA"/>
</dbReference>
<evidence type="ECO:0000313" key="2">
    <source>
        <dbReference type="EMBL" id="QJA63802.1"/>
    </source>
</evidence>
<gene>
    <name evidence="2" type="ORF">MM415B00576_0022</name>
    <name evidence="1" type="ORF">TM448A05204_0003</name>
    <name evidence="3" type="ORF">TM448B00676_0018</name>
</gene>
<name>A0A6H2A4Z9_9ZZZZ</name>
<dbReference type="EMBL" id="MT144645">
    <property type="protein sequence ID" value="QJH96270.1"/>
    <property type="molecule type" value="Genomic_DNA"/>
</dbReference>
<evidence type="ECO:0000313" key="3">
    <source>
        <dbReference type="EMBL" id="QJH96270.1"/>
    </source>
</evidence>
<proteinExistence type="predicted"/>
<dbReference type="EMBL" id="MT141506">
    <property type="protein sequence ID" value="QJA63802.1"/>
    <property type="molecule type" value="Genomic_DNA"/>
</dbReference>
<organism evidence="1">
    <name type="scientific">viral metagenome</name>
    <dbReference type="NCBI Taxonomy" id="1070528"/>
    <lineage>
        <taxon>unclassified sequences</taxon>
        <taxon>metagenomes</taxon>
        <taxon>organismal metagenomes</taxon>
    </lineage>
</organism>
<reference evidence="1" key="1">
    <citation type="submission" date="2020-03" db="EMBL/GenBank/DDBJ databases">
        <title>The deep terrestrial virosphere.</title>
        <authorList>
            <person name="Holmfeldt K."/>
            <person name="Nilsson E."/>
            <person name="Simone D."/>
            <person name="Lopez-Fernandez M."/>
            <person name="Wu X."/>
            <person name="de Brujin I."/>
            <person name="Lundin D."/>
            <person name="Andersson A."/>
            <person name="Bertilsson S."/>
            <person name="Dopson M."/>
        </authorList>
    </citation>
    <scope>NUCLEOTIDE SEQUENCE</scope>
    <source>
        <strain evidence="2">MM415B00576</strain>
        <strain evidence="1">TM448A05204</strain>
        <strain evidence="3">TM448B00676</strain>
    </source>
</reference>
<dbReference type="AlphaFoldDB" id="A0A6H2A4Z9"/>
<sequence length="67" mass="7552">MTRIQVIEQHQLSNGDTVRITKLGRSYSFNRLFHSDDEAPYCEIGIPLKQAMSLLAGALQQDVCEVD</sequence>